<organism evidence="2 3">
    <name type="scientific">Zongyangia hominis</name>
    <dbReference type="NCBI Taxonomy" id="2763677"/>
    <lineage>
        <taxon>Bacteria</taxon>
        <taxon>Bacillati</taxon>
        <taxon>Bacillota</taxon>
        <taxon>Clostridia</taxon>
        <taxon>Eubacteriales</taxon>
        <taxon>Oscillospiraceae</taxon>
        <taxon>Zongyangia</taxon>
    </lineage>
</organism>
<feature type="transmembrane region" description="Helical" evidence="1">
    <location>
        <begin position="29"/>
        <end position="62"/>
    </location>
</feature>
<evidence type="ECO:0000313" key="3">
    <source>
        <dbReference type="Proteomes" id="UP000660861"/>
    </source>
</evidence>
<dbReference type="EMBL" id="JACRTC010000002">
    <property type="protein sequence ID" value="MBC8569925.1"/>
    <property type="molecule type" value="Genomic_DNA"/>
</dbReference>
<dbReference type="RefSeq" id="WP_262397033.1">
    <property type="nucleotide sequence ID" value="NZ_JACRTC010000002.1"/>
</dbReference>
<dbReference type="Proteomes" id="UP000660861">
    <property type="component" value="Unassembled WGS sequence"/>
</dbReference>
<dbReference type="AlphaFoldDB" id="A0A926IBA9"/>
<evidence type="ECO:0000256" key="1">
    <source>
        <dbReference type="SAM" id="Phobius"/>
    </source>
</evidence>
<comment type="caution">
    <text evidence="2">The sequence shown here is derived from an EMBL/GenBank/DDBJ whole genome shotgun (WGS) entry which is preliminary data.</text>
</comment>
<accession>A0A926IBA9</accession>
<keyword evidence="1" id="KW-0812">Transmembrane</keyword>
<proteinExistence type="predicted"/>
<evidence type="ECO:0000313" key="2">
    <source>
        <dbReference type="EMBL" id="MBC8569925.1"/>
    </source>
</evidence>
<gene>
    <name evidence="2" type="ORF">H8709_03680</name>
</gene>
<keyword evidence="1" id="KW-1133">Transmembrane helix</keyword>
<reference evidence="2" key="1">
    <citation type="submission" date="2020-08" db="EMBL/GenBank/DDBJ databases">
        <title>Genome public.</title>
        <authorList>
            <person name="Liu C."/>
            <person name="Sun Q."/>
        </authorList>
    </citation>
    <scope>NUCLEOTIDE SEQUENCE</scope>
    <source>
        <strain evidence="2">NSJ-54</strain>
    </source>
</reference>
<name>A0A926IBA9_9FIRM</name>
<protein>
    <submittedName>
        <fullName evidence="2">Uncharacterized protein</fullName>
    </submittedName>
</protein>
<keyword evidence="1" id="KW-0472">Membrane</keyword>
<keyword evidence="3" id="KW-1185">Reference proteome</keyword>
<sequence>MMNMAFSVRDTQRKISKRLAVFEQNHPDLFYLSMILGMPLLILLAVFSLTAAVMFPLGWLFGWL</sequence>